<keyword evidence="6" id="KW-1185">Reference proteome</keyword>
<name>A0AAD4L1C3_9EURO</name>
<feature type="non-terminal residue" evidence="5">
    <location>
        <position position="219"/>
    </location>
</feature>
<evidence type="ECO:0000313" key="6">
    <source>
        <dbReference type="Proteomes" id="UP001201262"/>
    </source>
</evidence>
<feature type="domain" description="INO80 complex subunit F" evidence="4">
    <location>
        <begin position="5"/>
        <end position="51"/>
    </location>
</feature>
<dbReference type="EMBL" id="JAJTJA010000001">
    <property type="protein sequence ID" value="KAH8705753.1"/>
    <property type="molecule type" value="Genomic_DNA"/>
</dbReference>
<dbReference type="Pfam" id="PF24245">
    <property type="entry name" value="INO80F"/>
    <property type="match status" value="1"/>
</dbReference>
<dbReference type="GeneID" id="70245241"/>
<comment type="subcellular location">
    <subcellularLocation>
        <location evidence="1">Nucleus</location>
    </subcellularLocation>
</comment>
<protein>
    <recommendedName>
        <fullName evidence="4">INO80 complex subunit F domain-containing protein</fullName>
    </recommendedName>
</protein>
<feature type="compositionally biased region" description="Polar residues" evidence="3">
    <location>
        <begin position="185"/>
        <end position="205"/>
    </location>
</feature>
<dbReference type="RefSeq" id="XP_046078374.1">
    <property type="nucleotide sequence ID" value="XM_046214954.1"/>
</dbReference>
<dbReference type="GO" id="GO:0005634">
    <property type="term" value="C:nucleus"/>
    <property type="evidence" value="ECO:0007669"/>
    <property type="project" value="UniProtKB-SubCell"/>
</dbReference>
<dbReference type="AlphaFoldDB" id="A0AAD4L1C3"/>
<feature type="region of interest" description="Disordered" evidence="3">
    <location>
        <begin position="93"/>
        <end position="132"/>
    </location>
</feature>
<gene>
    <name evidence="5" type="ORF">BGW36DRAFT_368113</name>
</gene>
<sequence length="219" mass="24084">IELAYKKKCIQLKKRLNEIESENDIMRARNKRAKGYVQKMRLETCIMLERLATLTGMFEEQQPNTTAGNGGVVGSAELRAKAAAIMGEKRKAGTVMGEALDDETEGSSEERPPTPQERPLRVKRSRRSNMPIDELEAEMATQLEADKSSPNHNSNNNNTSSNNHADENNASLPALAPAPSQEQLTSSFRVVNNNGDSNTYTNSGHGSPVPMDVEPKEES</sequence>
<organism evidence="5 6">
    <name type="scientific">Talaromyces proteolyticus</name>
    <dbReference type="NCBI Taxonomy" id="1131652"/>
    <lineage>
        <taxon>Eukaryota</taxon>
        <taxon>Fungi</taxon>
        <taxon>Dikarya</taxon>
        <taxon>Ascomycota</taxon>
        <taxon>Pezizomycotina</taxon>
        <taxon>Eurotiomycetes</taxon>
        <taxon>Eurotiomycetidae</taxon>
        <taxon>Eurotiales</taxon>
        <taxon>Trichocomaceae</taxon>
        <taxon>Talaromyces</taxon>
        <taxon>Talaromyces sect. Bacilispori</taxon>
    </lineage>
</organism>
<accession>A0AAD4L1C3</accession>
<evidence type="ECO:0000256" key="1">
    <source>
        <dbReference type="ARBA" id="ARBA00004123"/>
    </source>
</evidence>
<evidence type="ECO:0000313" key="5">
    <source>
        <dbReference type="EMBL" id="KAH8705753.1"/>
    </source>
</evidence>
<evidence type="ECO:0000259" key="4">
    <source>
        <dbReference type="Pfam" id="PF24245"/>
    </source>
</evidence>
<dbReference type="InterPro" id="IPR056513">
    <property type="entry name" value="INO80F"/>
</dbReference>
<evidence type="ECO:0000256" key="2">
    <source>
        <dbReference type="ARBA" id="ARBA00023242"/>
    </source>
</evidence>
<feature type="compositionally biased region" description="Low complexity" evidence="3">
    <location>
        <begin position="150"/>
        <end position="184"/>
    </location>
</feature>
<dbReference type="Proteomes" id="UP001201262">
    <property type="component" value="Unassembled WGS sequence"/>
</dbReference>
<reference evidence="5" key="1">
    <citation type="submission" date="2021-12" db="EMBL/GenBank/DDBJ databases">
        <title>Convergent genome expansion in fungi linked to evolution of root-endophyte symbiosis.</title>
        <authorList>
            <consortium name="DOE Joint Genome Institute"/>
            <person name="Ke Y.-H."/>
            <person name="Bonito G."/>
            <person name="Liao H.-L."/>
            <person name="Looney B."/>
            <person name="Rojas-Flechas A."/>
            <person name="Nash J."/>
            <person name="Hameed K."/>
            <person name="Schadt C."/>
            <person name="Martin F."/>
            <person name="Crous P.W."/>
            <person name="Miettinen O."/>
            <person name="Magnuson J.K."/>
            <person name="Labbe J."/>
            <person name="Jacobson D."/>
            <person name="Doktycz M.J."/>
            <person name="Veneault-Fourrey C."/>
            <person name="Kuo A."/>
            <person name="Mondo S."/>
            <person name="Calhoun S."/>
            <person name="Riley R."/>
            <person name="Ohm R."/>
            <person name="LaButti K."/>
            <person name="Andreopoulos B."/>
            <person name="Pangilinan J."/>
            <person name="Nolan M."/>
            <person name="Tritt A."/>
            <person name="Clum A."/>
            <person name="Lipzen A."/>
            <person name="Daum C."/>
            <person name="Barry K."/>
            <person name="Grigoriev I.V."/>
            <person name="Vilgalys R."/>
        </authorList>
    </citation>
    <scope>NUCLEOTIDE SEQUENCE</scope>
    <source>
        <strain evidence="5">PMI_201</strain>
    </source>
</reference>
<feature type="region of interest" description="Disordered" evidence="3">
    <location>
        <begin position="146"/>
        <end position="219"/>
    </location>
</feature>
<evidence type="ECO:0000256" key="3">
    <source>
        <dbReference type="SAM" id="MobiDB-lite"/>
    </source>
</evidence>
<proteinExistence type="predicted"/>
<keyword evidence="2" id="KW-0539">Nucleus</keyword>
<comment type="caution">
    <text evidence="5">The sequence shown here is derived from an EMBL/GenBank/DDBJ whole genome shotgun (WGS) entry which is preliminary data.</text>
</comment>